<gene>
    <name evidence="1" type="ORF">SAMN05444920_109329</name>
</gene>
<proteinExistence type="predicted"/>
<dbReference type="AlphaFoldDB" id="A0A1H6EH51"/>
<protein>
    <submittedName>
        <fullName evidence="1">Uncharacterized protein</fullName>
    </submittedName>
</protein>
<dbReference type="EMBL" id="FNVT01000009">
    <property type="protein sequence ID" value="SEG96269.1"/>
    <property type="molecule type" value="Genomic_DNA"/>
</dbReference>
<organism evidence="1 2">
    <name type="scientific">Nonomuraea solani</name>
    <dbReference type="NCBI Taxonomy" id="1144553"/>
    <lineage>
        <taxon>Bacteria</taxon>
        <taxon>Bacillati</taxon>
        <taxon>Actinomycetota</taxon>
        <taxon>Actinomycetes</taxon>
        <taxon>Streptosporangiales</taxon>
        <taxon>Streptosporangiaceae</taxon>
        <taxon>Nonomuraea</taxon>
    </lineage>
</organism>
<evidence type="ECO:0000313" key="1">
    <source>
        <dbReference type="EMBL" id="SEG96269.1"/>
    </source>
</evidence>
<dbReference type="Proteomes" id="UP000236732">
    <property type="component" value="Unassembled WGS sequence"/>
</dbReference>
<accession>A0A1H6EH51</accession>
<name>A0A1H6EH51_9ACTN</name>
<sequence length="63" mass="7089">MRLIRTASTACGFAADQADVSFSLRYLRSMQIHLTEFHGKDWTEVLHLKGVNTPFTVVSCAFL</sequence>
<reference evidence="1 2" key="1">
    <citation type="submission" date="2016-10" db="EMBL/GenBank/DDBJ databases">
        <authorList>
            <person name="de Groot N.N."/>
        </authorList>
    </citation>
    <scope>NUCLEOTIDE SEQUENCE [LARGE SCALE GENOMIC DNA]</scope>
    <source>
        <strain evidence="1 2">CGMCC 4.7037</strain>
    </source>
</reference>
<evidence type="ECO:0000313" key="2">
    <source>
        <dbReference type="Proteomes" id="UP000236732"/>
    </source>
</evidence>
<keyword evidence="2" id="KW-1185">Reference proteome</keyword>